<evidence type="ECO:0000256" key="1">
    <source>
        <dbReference type="SAM" id="MobiDB-lite"/>
    </source>
</evidence>
<keyword evidence="4" id="KW-1185">Reference proteome</keyword>
<dbReference type="EMBL" id="JBHTKH010000001">
    <property type="protein sequence ID" value="MFD1053252.1"/>
    <property type="molecule type" value="Genomic_DNA"/>
</dbReference>
<evidence type="ECO:0000256" key="2">
    <source>
        <dbReference type="SAM" id="SignalP"/>
    </source>
</evidence>
<protein>
    <submittedName>
        <fullName evidence="3">Uncharacterized protein</fullName>
    </submittedName>
</protein>
<gene>
    <name evidence="3" type="ORF">ACFQ2V_02950</name>
</gene>
<evidence type="ECO:0000313" key="3">
    <source>
        <dbReference type="EMBL" id="MFD1053252.1"/>
    </source>
</evidence>
<sequence>MTARPTRAVSVGLLTCALVLTGCSKGPAADPTTPSDAGPASSAAPTSPSSPSSPSSPTGTEPSGSATATAEGDEVRSRSGTFTVVPPEGWAEATDKADGVANIDLVLLSSKKVGSFANNLVVLSSAGDQAVLDDEMAKGRDQMTAAGRVVTAAPTRSVAGAPAVGFSTTFDRDGIKVLARSYGVQRDGRIYLLTLSSSQGDAEHALAEFDDLLSTWAWT</sequence>
<dbReference type="PROSITE" id="PS51257">
    <property type="entry name" value="PROKAR_LIPOPROTEIN"/>
    <property type="match status" value="1"/>
</dbReference>
<feature type="signal peptide" evidence="2">
    <location>
        <begin position="1"/>
        <end position="28"/>
    </location>
</feature>
<keyword evidence="2" id="KW-0732">Signal</keyword>
<evidence type="ECO:0000313" key="4">
    <source>
        <dbReference type="Proteomes" id="UP001597046"/>
    </source>
</evidence>
<dbReference type="Proteomes" id="UP001597046">
    <property type="component" value="Unassembled WGS sequence"/>
</dbReference>
<comment type="caution">
    <text evidence="3">The sequence shown here is derived from an EMBL/GenBank/DDBJ whole genome shotgun (WGS) entry which is preliminary data.</text>
</comment>
<proteinExistence type="predicted"/>
<reference evidence="4" key="1">
    <citation type="journal article" date="2019" name="Int. J. Syst. Evol. Microbiol.">
        <title>The Global Catalogue of Microorganisms (GCM) 10K type strain sequencing project: providing services to taxonomists for standard genome sequencing and annotation.</title>
        <authorList>
            <consortium name="The Broad Institute Genomics Platform"/>
            <consortium name="The Broad Institute Genome Sequencing Center for Infectious Disease"/>
            <person name="Wu L."/>
            <person name="Ma J."/>
        </authorList>
    </citation>
    <scope>NUCLEOTIDE SEQUENCE [LARGE SCALE GENOMIC DNA]</scope>
    <source>
        <strain evidence="4">CCUG 57508</strain>
    </source>
</reference>
<dbReference type="RefSeq" id="WP_386050581.1">
    <property type="nucleotide sequence ID" value="NZ_JBHTKH010000001.1"/>
</dbReference>
<name>A0ABW3MRE7_9MICO</name>
<feature type="region of interest" description="Disordered" evidence="1">
    <location>
        <begin position="24"/>
        <end position="90"/>
    </location>
</feature>
<dbReference type="Gene3D" id="3.40.1000.10">
    <property type="entry name" value="Mog1/PsbP, alpha/beta/alpha sandwich"/>
    <property type="match status" value="1"/>
</dbReference>
<accession>A0ABW3MRE7</accession>
<feature type="chain" id="PRO_5046282196" evidence="2">
    <location>
        <begin position="29"/>
        <end position="219"/>
    </location>
</feature>
<feature type="compositionally biased region" description="Low complexity" evidence="1">
    <location>
        <begin position="31"/>
        <end position="67"/>
    </location>
</feature>
<organism evidence="3 4">
    <name type="scientific">Terrabacter terrigena</name>
    <dbReference type="NCBI Taxonomy" id="574718"/>
    <lineage>
        <taxon>Bacteria</taxon>
        <taxon>Bacillati</taxon>
        <taxon>Actinomycetota</taxon>
        <taxon>Actinomycetes</taxon>
        <taxon>Micrococcales</taxon>
        <taxon>Intrasporangiaceae</taxon>
        <taxon>Terrabacter</taxon>
    </lineage>
</organism>